<keyword evidence="1" id="KW-0175">Coiled coil</keyword>
<dbReference type="AlphaFoldDB" id="A0AAF0I6F8"/>
<feature type="coiled-coil region" evidence="1">
    <location>
        <begin position="55"/>
        <end position="86"/>
    </location>
</feature>
<dbReference type="Proteomes" id="UP001179647">
    <property type="component" value="Chromosome"/>
</dbReference>
<protein>
    <submittedName>
        <fullName evidence="2">Uncharacterized protein</fullName>
    </submittedName>
</protein>
<dbReference type="EMBL" id="CP110232">
    <property type="protein sequence ID" value="WEG73558.1"/>
    <property type="molecule type" value="Genomic_DNA"/>
</dbReference>
<dbReference type="RefSeq" id="WP_275469357.1">
    <property type="nucleotide sequence ID" value="NZ_CP110232.1"/>
</dbReference>
<evidence type="ECO:0000256" key="1">
    <source>
        <dbReference type="SAM" id="Coils"/>
    </source>
</evidence>
<name>A0AAF0I6F8_9ENTE</name>
<organism evidence="2 3">
    <name type="scientific">Vagococcus intermedius</name>
    <dbReference type="NCBI Taxonomy" id="2991418"/>
    <lineage>
        <taxon>Bacteria</taxon>
        <taxon>Bacillati</taxon>
        <taxon>Bacillota</taxon>
        <taxon>Bacilli</taxon>
        <taxon>Lactobacillales</taxon>
        <taxon>Enterococcaceae</taxon>
        <taxon>Vagococcus</taxon>
    </lineage>
</organism>
<sequence length="89" mass="10807">MGLKNYIEKNYEDETRQALLNEWRAHKSLLKGNFYAWENEYLDLGYHQQQTLSIVAFIQRKIERIIENAQHLREEENQTLQEKEQDLPN</sequence>
<dbReference type="KEGG" id="vie:OL234_01225"/>
<evidence type="ECO:0000313" key="3">
    <source>
        <dbReference type="Proteomes" id="UP001179647"/>
    </source>
</evidence>
<gene>
    <name evidence="2" type="ORF">OL234_01225</name>
</gene>
<evidence type="ECO:0000313" key="2">
    <source>
        <dbReference type="EMBL" id="WEG73558.1"/>
    </source>
</evidence>
<reference evidence="2" key="1">
    <citation type="submission" date="2022-10" db="EMBL/GenBank/DDBJ databases">
        <title>Vagococcus sp. isolated from poultry meat.</title>
        <authorList>
            <person name="Johansson P."/>
            <person name="Bjorkroth J."/>
        </authorList>
    </citation>
    <scope>NUCLEOTIDE SEQUENCE</scope>
    <source>
        <strain evidence="2">STAA11</strain>
    </source>
</reference>
<accession>A0AAF0I6F8</accession>
<keyword evidence="3" id="KW-1185">Reference proteome</keyword>
<proteinExistence type="predicted"/>